<accession>A0ABU5YD49</accession>
<feature type="compositionally biased region" description="Acidic residues" evidence="1">
    <location>
        <begin position="30"/>
        <end position="51"/>
    </location>
</feature>
<dbReference type="Proteomes" id="UP001324270">
    <property type="component" value="Unassembled WGS sequence"/>
</dbReference>
<reference evidence="2 3" key="1">
    <citation type="submission" date="2023-12" db="EMBL/GenBank/DDBJ databases">
        <title>Genomic sequences of Capnocytophaga and Parvimonas strains.</title>
        <authorList>
            <person name="Watt R.M."/>
            <person name="Wang M."/>
            <person name="Yang T."/>
            <person name="Tong W.M."/>
        </authorList>
    </citation>
    <scope>NUCLEOTIDE SEQUENCE [LARGE SCALE GENOMIC DNA]</scope>
    <source>
        <strain evidence="2 3">CCUG 13156</strain>
    </source>
</reference>
<keyword evidence="3" id="KW-1185">Reference proteome</keyword>
<evidence type="ECO:0000313" key="2">
    <source>
        <dbReference type="EMBL" id="MEB3041882.1"/>
    </source>
</evidence>
<dbReference type="RefSeq" id="WP_323980346.1">
    <property type="nucleotide sequence ID" value="NZ_JAYKBV010000037.1"/>
</dbReference>
<name>A0ABU5YD49_9FLAO</name>
<comment type="caution">
    <text evidence="2">The sequence shown here is derived from an EMBL/GenBank/DDBJ whole genome shotgun (WGS) entry which is preliminary data.</text>
</comment>
<dbReference type="PROSITE" id="PS51257">
    <property type="entry name" value="PROKAR_LIPOPROTEIN"/>
    <property type="match status" value="1"/>
</dbReference>
<proteinExistence type="predicted"/>
<feature type="region of interest" description="Disordered" evidence="1">
    <location>
        <begin position="19"/>
        <end position="55"/>
    </location>
</feature>
<sequence>MKKYLLIIALIFIYSCTEHKSSSSSRYQDTEYEESEDYDEDEDSIEEEEGYPDGTYDATIRVYNPNTGHNATYTLEVEVENEELTKIYWNNGGWLDDSHFSPADISDGTASFTDDRGYEYRVELD</sequence>
<evidence type="ECO:0000313" key="3">
    <source>
        <dbReference type="Proteomes" id="UP001324270"/>
    </source>
</evidence>
<protein>
    <submittedName>
        <fullName evidence="2">Uncharacterized protein</fullName>
    </submittedName>
</protein>
<gene>
    <name evidence="2" type="ORF">VJJ49_14455</name>
</gene>
<organism evidence="2 3">
    <name type="scientific">Capnocytophaga gingivalis</name>
    <dbReference type="NCBI Taxonomy" id="1017"/>
    <lineage>
        <taxon>Bacteria</taxon>
        <taxon>Pseudomonadati</taxon>
        <taxon>Bacteroidota</taxon>
        <taxon>Flavobacteriia</taxon>
        <taxon>Flavobacteriales</taxon>
        <taxon>Flavobacteriaceae</taxon>
        <taxon>Capnocytophaga</taxon>
    </lineage>
</organism>
<evidence type="ECO:0000256" key="1">
    <source>
        <dbReference type="SAM" id="MobiDB-lite"/>
    </source>
</evidence>
<dbReference type="EMBL" id="JAYKBV010000037">
    <property type="protein sequence ID" value="MEB3041882.1"/>
    <property type="molecule type" value="Genomic_DNA"/>
</dbReference>